<evidence type="ECO:0000313" key="4">
    <source>
        <dbReference type="Proteomes" id="UP000568446"/>
    </source>
</evidence>
<protein>
    <submittedName>
        <fullName evidence="3">Uncharacterized protein</fullName>
    </submittedName>
</protein>
<feature type="compositionally biased region" description="Basic residues" evidence="1">
    <location>
        <begin position="1"/>
        <end position="10"/>
    </location>
</feature>
<comment type="caution">
    <text evidence="3">The sequence shown here is derived from an EMBL/GenBank/DDBJ whole genome shotgun (WGS) entry which is preliminary data.</text>
</comment>
<evidence type="ECO:0000313" key="3">
    <source>
        <dbReference type="EMBL" id="NWJ29351.1"/>
    </source>
</evidence>
<reference evidence="3 4" key="1">
    <citation type="journal article" date="2019" name="Environ. Microbiol.">
        <title>Genomics insights into ecotype formation of ammonia-oxidizing archaea in the deep ocean.</title>
        <authorList>
            <person name="Wang Y."/>
            <person name="Huang J.M."/>
            <person name="Cui G.J."/>
            <person name="Nunoura T."/>
            <person name="Takaki Y."/>
            <person name="Li W.L."/>
            <person name="Li J."/>
            <person name="Gao Z.M."/>
            <person name="Takai K."/>
            <person name="Zhang A.Q."/>
            <person name="Stepanauskas R."/>
        </authorList>
    </citation>
    <scope>NUCLEOTIDE SEQUENCE [LARGE SCALE GENOMIC DNA]</scope>
    <source>
        <strain evidence="3 4">C4</strain>
    </source>
</reference>
<accession>A0A7K4MJH3</accession>
<proteinExistence type="predicted"/>
<gene>
    <name evidence="3" type="ORF">HX850_00285</name>
</gene>
<keyword evidence="2" id="KW-1133">Transmembrane helix</keyword>
<feature type="compositionally biased region" description="Basic and acidic residues" evidence="1">
    <location>
        <begin position="11"/>
        <end position="38"/>
    </location>
</feature>
<dbReference type="AlphaFoldDB" id="A0A7K4MJH3"/>
<dbReference type="Proteomes" id="UP000568446">
    <property type="component" value="Unassembled WGS sequence"/>
</dbReference>
<feature type="transmembrane region" description="Helical" evidence="2">
    <location>
        <begin position="125"/>
        <end position="143"/>
    </location>
</feature>
<evidence type="ECO:0000256" key="1">
    <source>
        <dbReference type="SAM" id="MobiDB-lite"/>
    </source>
</evidence>
<keyword evidence="2" id="KW-0812">Transmembrane</keyword>
<feature type="transmembrane region" description="Helical" evidence="2">
    <location>
        <begin position="95"/>
        <end position="113"/>
    </location>
</feature>
<feature type="region of interest" description="Disordered" evidence="1">
    <location>
        <begin position="1"/>
        <end position="53"/>
    </location>
</feature>
<sequence>MARFKKKKSKPISESDDSKKESVKEESVDIPETEKLEPASEIPLADPPISEAAKSEKDRKLSKLYWMRIALAIISGAAATFLFEDIEGEERRWTSIAFMIILFIGSIVVAKSMKMQLPSSDRKKIVTQALGSYVFLYLFIWILTNTIVNVGTVTNGMPSLLP</sequence>
<dbReference type="EMBL" id="JACATK010000001">
    <property type="protein sequence ID" value="NWJ29351.1"/>
    <property type="molecule type" value="Genomic_DNA"/>
</dbReference>
<organism evidence="3 4">
    <name type="scientific">Marine Group I thaumarchaeote</name>
    <dbReference type="NCBI Taxonomy" id="2511932"/>
    <lineage>
        <taxon>Archaea</taxon>
        <taxon>Nitrososphaerota</taxon>
        <taxon>Marine Group I</taxon>
    </lineage>
</organism>
<evidence type="ECO:0000256" key="2">
    <source>
        <dbReference type="SAM" id="Phobius"/>
    </source>
</evidence>
<keyword evidence="2" id="KW-0472">Membrane</keyword>
<feature type="transmembrane region" description="Helical" evidence="2">
    <location>
        <begin position="64"/>
        <end position="83"/>
    </location>
</feature>
<name>A0A7K4MJH3_9ARCH</name>